<evidence type="ECO:0000256" key="4">
    <source>
        <dbReference type="ARBA" id="ARBA00023015"/>
    </source>
</evidence>
<dbReference type="PRINTS" id="PR00398">
    <property type="entry name" value="STRDHORMONER"/>
</dbReference>
<gene>
    <name evidence="14" type="primary">LOC111126890</name>
</gene>
<evidence type="ECO:0000256" key="2">
    <source>
        <dbReference type="ARBA" id="ARBA00022771"/>
    </source>
</evidence>
<evidence type="ECO:0000256" key="10">
    <source>
        <dbReference type="SAM" id="MobiDB-lite"/>
    </source>
</evidence>
<dbReference type="InterPro" id="IPR035500">
    <property type="entry name" value="NHR-like_dom_sf"/>
</dbReference>
<evidence type="ECO:0000256" key="1">
    <source>
        <dbReference type="ARBA" id="ARBA00022723"/>
    </source>
</evidence>
<dbReference type="OrthoDB" id="7634782at2759"/>
<feature type="domain" description="NR LBD" evidence="12">
    <location>
        <begin position="300"/>
        <end position="521"/>
    </location>
</feature>
<dbReference type="Proteomes" id="UP000694844">
    <property type="component" value="Chromosome 3"/>
</dbReference>
<evidence type="ECO:0000256" key="9">
    <source>
        <dbReference type="RuleBase" id="RU004334"/>
    </source>
</evidence>
<feature type="region of interest" description="Disordered" evidence="10">
    <location>
        <begin position="146"/>
        <end position="187"/>
    </location>
</feature>
<keyword evidence="13" id="KW-1185">Reference proteome</keyword>
<keyword evidence="1 9" id="KW-0479">Metal-binding</keyword>
<evidence type="ECO:0000256" key="5">
    <source>
        <dbReference type="ARBA" id="ARBA00023125"/>
    </source>
</evidence>
<dbReference type="Pfam" id="PF00104">
    <property type="entry name" value="Hormone_recep"/>
    <property type="match status" value="1"/>
</dbReference>
<reference evidence="14" key="1">
    <citation type="submission" date="2025-08" db="UniProtKB">
        <authorList>
            <consortium name="RefSeq"/>
        </authorList>
    </citation>
    <scope>IDENTIFICATION</scope>
    <source>
        <tissue evidence="14">Whole sample</tissue>
    </source>
</reference>
<dbReference type="GO" id="GO:0008270">
    <property type="term" value="F:zinc ion binding"/>
    <property type="evidence" value="ECO:0007669"/>
    <property type="project" value="UniProtKB-KW"/>
</dbReference>
<proteinExistence type="inferred from homology"/>
<evidence type="ECO:0000313" key="13">
    <source>
        <dbReference type="Proteomes" id="UP000694844"/>
    </source>
</evidence>
<evidence type="ECO:0000259" key="11">
    <source>
        <dbReference type="PROSITE" id="PS51030"/>
    </source>
</evidence>
<evidence type="ECO:0000313" key="14">
    <source>
        <dbReference type="RefSeq" id="XP_022327518.1"/>
    </source>
</evidence>
<dbReference type="PANTHER" id="PTHR24082:SF473">
    <property type="entry name" value="ECDYSONE-INDUCED PROTEIN 75B, ISOFORM B"/>
    <property type="match status" value="1"/>
</dbReference>
<dbReference type="InterPro" id="IPR050234">
    <property type="entry name" value="Nuclear_hormone_rcpt_NR1"/>
</dbReference>
<name>A0A8B8DI04_CRAVI</name>
<evidence type="ECO:0000256" key="6">
    <source>
        <dbReference type="ARBA" id="ARBA00023163"/>
    </source>
</evidence>
<dbReference type="PRINTS" id="PR00047">
    <property type="entry name" value="STROIDFINGER"/>
</dbReference>
<dbReference type="InterPro" id="IPR013088">
    <property type="entry name" value="Znf_NHR/GATA"/>
</dbReference>
<keyword evidence="5 9" id="KW-0238">DNA-binding</keyword>
<comment type="subcellular location">
    <subcellularLocation>
        <location evidence="9">Nucleus</location>
    </subcellularLocation>
</comment>
<protein>
    <submittedName>
        <fullName evidence="14">Peroxisome proliferator-activated receptor delta-like isoform X1</fullName>
    </submittedName>
</protein>
<dbReference type="KEGG" id="cvn:111126890"/>
<sequence>MIGVDIFTYSGNAISYTCDRMVHGLTVTNLPFATENCFSGPKMTELSSPGYPRNSYSIQHSVMVPLKKLMKIQSQCYDYDQFQKPREGTENDVILNVTSGEGSSDTSSTTSKSESDDMDVEILEEISPESQARDLNSVSPILMPSSCNLSQENGQSTSVSGPSYPAPKENGNVVNKTKPRSSPAKSQSVDGHILCKICGDKASGFHYGVFSCEGCKGFFRRTVRQKLVYKPCENPKGCLIMRISRNRCQYCRMQRCIVAGMSHEAVRLGRCPKKDKPKKIDFFKLPQNKHGKVDIDKQIRSEQMVLTIHDAFRTALKDSLTSQATSFQNLKMTCENDARKFCSQYVTDMVRFISIFAREIPHFTQMDIDDQKTLIKHCVLESIIIHSVSLSPSTCEAMEEFGGINSNDSGQEGPLSRLIHDAISCVKKLRALKLTEVELAIFAAMVLFCADRENLKCSDVLEKMEIELYLALKCQFLLNHGEASSNLFPKIVEIICNIRAISTLYMDDIMNSKVEVDENNC</sequence>
<dbReference type="GO" id="GO:0000978">
    <property type="term" value="F:RNA polymerase II cis-regulatory region sequence-specific DNA binding"/>
    <property type="evidence" value="ECO:0007669"/>
    <property type="project" value="TreeGrafter"/>
</dbReference>
<keyword evidence="6 9" id="KW-0804">Transcription</keyword>
<dbReference type="PROSITE" id="PS00031">
    <property type="entry name" value="NUCLEAR_REC_DBD_1"/>
    <property type="match status" value="1"/>
</dbReference>
<dbReference type="InterPro" id="IPR000536">
    <property type="entry name" value="Nucl_hrmn_rcpt_lig-bd"/>
</dbReference>
<evidence type="ECO:0000256" key="7">
    <source>
        <dbReference type="ARBA" id="ARBA00023170"/>
    </source>
</evidence>
<keyword evidence="3 9" id="KW-0862">Zinc</keyword>
<evidence type="ECO:0000259" key="12">
    <source>
        <dbReference type="PROSITE" id="PS51843"/>
    </source>
</evidence>
<organism evidence="13 14">
    <name type="scientific">Crassostrea virginica</name>
    <name type="common">Eastern oyster</name>
    <dbReference type="NCBI Taxonomy" id="6565"/>
    <lineage>
        <taxon>Eukaryota</taxon>
        <taxon>Metazoa</taxon>
        <taxon>Spiralia</taxon>
        <taxon>Lophotrochozoa</taxon>
        <taxon>Mollusca</taxon>
        <taxon>Bivalvia</taxon>
        <taxon>Autobranchia</taxon>
        <taxon>Pteriomorphia</taxon>
        <taxon>Ostreida</taxon>
        <taxon>Ostreoidea</taxon>
        <taxon>Ostreidae</taxon>
        <taxon>Crassostrea</taxon>
    </lineage>
</organism>
<dbReference type="SMART" id="SM00430">
    <property type="entry name" value="HOLI"/>
    <property type="match status" value="1"/>
</dbReference>
<dbReference type="GO" id="GO:0005634">
    <property type="term" value="C:nucleus"/>
    <property type="evidence" value="ECO:0007669"/>
    <property type="project" value="UniProtKB-SubCell"/>
</dbReference>
<feature type="compositionally biased region" description="Polar residues" evidence="10">
    <location>
        <begin position="146"/>
        <end position="161"/>
    </location>
</feature>
<dbReference type="PANTHER" id="PTHR24082">
    <property type="entry name" value="NUCLEAR HORMONE RECEPTOR"/>
    <property type="match status" value="1"/>
</dbReference>
<accession>A0A8B8DI04</accession>
<dbReference type="RefSeq" id="XP_022327518.1">
    <property type="nucleotide sequence ID" value="XM_022471810.1"/>
</dbReference>
<feature type="domain" description="Nuclear receptor" evidence="11">
    <location>
        <begin position="192"/>
        <end position="268"/>
    </location>
</feature>
<dbReference type="SUPFAM" id="SSF48508">
    <property type="entry name" value="Nuclear receptor ligand-binding domain"/>
    <property type="match status" value="1"/>
</dbReference>
<comment type="similarity">
    <text evidence="9">Belongs to the nuclear hormone receptor family.</text>
</comment>
<feature type="compositionally biased region" description="Low complexity" evidence="10">
    <location>
        <begin position="98"/>
        <end position="112"/>
    </location>
</feature>
<dbReference type="Gene3D" id="1.10.565.10">
    <property type="entry name" value="Retinoid X Receptor"/>
    <property type="match status" value="1"/>
</dbReference>
<keyword evidence="4 9" id="KW-0805">Transcription regulation</keyword>
<dbReference type="InterPro" id="IPR001628">
    <property type="entry name" value="Znf_hrmn_rcpt"/>
</dbReference>
<evidence type="ECO:0000256" key="8">
    <source>
        <dbReference type="ARBA" id="ARBA00023242"/>
    </source>
</evidence>
<dbReference type="GO" id="GO:0004879">
    <property type="term" value="F:nuclear receptor activity"/>
    <property type="evidence" value="ECO:0007669"/>
    <property type="project" value="TreeGrafter"/>
</dbReference>
<dbReference type="GO" id="GO:0009755">
    <property type="term" value="P:hormone-mediated signaling pathway"/>
    <property type="evidence" value="ECO:0007669"/>
    <property type="project" value="TreeGrafter"/>
</dbReference>
<evidence type="ECO:0000256" key="3">
    <source>
        <dbReference type="ARBA" id="ARBA00022833"/>
    </source>
</evidence>
<dbReference type="GO" id="GO:0045944">
    <property type="term" value="P:positive regulation of transcription by RNA polymerase II"/>
    <property type="evidence" value="ECO:0007669"/>
    <property type="project" value="TreeGrafter"/>
</dbReference>
<dbReference type="AlphaFoldDB" id="A0A8B8DI04"/>
<keyword evidence="7 9" id="KW-0675">Receptor</keyword>
<dbReference type="InterPro" id="IPR001723">
    <property type="entry name" value="Nuclear_hrmn_rcpt"/>
</dbReference>
<dbReference type="PROSITE" id="PS51030">
    <property type="entry name" value="NUCLEAR_REC_DBD_2"/>
    <property type="match status" value="1"/>
</dbReference>
<dbReference type="SUPFAM" id="SSF57716">
    <property type="entry name" value="Glucocorticoid receptor-like (DNA-binding domain)"/>
    <property type="match status" value="1"/>
</dbReference>
<feature type="region of interest" description="Disordered" evidence="10">
    <location>
        <begin position="96"/>
        <end position="118"/>
    </location>
</feature>
<dbReference type="PROSITE" id="PS51843">
    <property type="entry name" value="NR_LBD"/>
    <property type="match status" value="1"/>
</dbReference>
<dbReference type="GeneID" id="111126890"/>
<dbReference type="Gene3D" id="3.30.50.10">
    <property type="entry name" value="Erythroid Transcription Factor GATA-1, subunit A"/>
    <property type="match status" value="1"/>
</dbReference>
<dbReference type="Pfam" id="PF00105">
    <property type="entry name" value="zf-C4"/>
    <property type="match status" value="1"/>
</dbReference>
<dbReference type="GO" id="GO:0030154">
    <property type="term" value="P:cell differentiation"/>
    <property type="evidence" value="ECO:0007669"/>
    <property type="project" value="TreeGrafter"/>
</dbReference>
<dbReference type="GO" id="GO:0000122">
    <property type="term" value="P:negative regulation of transcription by RNA polymerase II"/>
    <property type="evidence" value="ECO:0007669"/>
    <property type="project" value="TreeGrafter"/>
</dbReference>
<keyword evidence="8 9" id="KW-0539">Nucleus</keyword>
<keyword evidence="2 9" id="KW-0863">Zinc-finger</keyword>
<dbReference type="SMART" id="SM00399">
    <property type="entry name" value="ZnF_C4"/>
    <property type="match status" value="1"/>
</dbReference>